<organism evidence="3 4">
    <name type="scientific">Clathrus columnatus</name>
    <dbReference type="NCBI Taxonomy" id="1419009"/>
    <lineage>
        <taxon>Eukaryota</taxon>
        <taxon>Fungi</taxon>
        <taxon>Dikarya</taxon>
        <taxon>Basidiomycota</taxon>
        <taxon>Agaricomycotina</taxon>
        <taxon>Agaricomycetes</taxon>
        <taxon>Phallomycetidae</taxon>
        <taxon>Phallales</taxon>
        <taxon>Clathraceae</taxon>
        <taxon>Clathrus</taxon>
    </lineage>
</organism>
<keyword evidence="1 2" id="KW-0732">Signal</keyword>
<evidence type="ECO:0000256" key="1">
    <source>
        <dbReference type="ARBA" id="ARBA00022729"/>
    </source>
</evidence>
<name>A0AAV5A7V4_9AGAM</name>
<protein>
    <recommendedName>
        <fullName evidence="5">RlpA-like protein double-psi beta-barrel domain-containing protein</fullName>
    </recommendedName>
</protein>
<dbReference type="EMBL" id="BPWL01000004">
    <property type="protein sequence ID" value="GJJ09293.1"/>
    <property type="molecule type" value="Genomic_DNA"/>
</dbReference>
<accession>A0AAV5A7V4</accession>
<gene>
    <name evidence="3" type="ORF">Clacol_003515</name>
</gene>
<reference evidence="3" key="1">
    <citation type="submission" date="2021-10" db="EMBL/GenBank/DDBJ databases">
        <title>De novo Genome Assembly of Clathrus columnatus (Basidiomycota, Fungi) Using Illumina and Nanopore Sequence Data.</title>
        <authorList>
            <person name="Ogiso-Tanaka E."/>
            <person name="Itagaki H."/>
            <person name="Hosoya T."/>
            <person name="Hosaka K."/>
        </authorList>
    </citation>
    <scope>NUCLEOTIDE SEQUENCE</scope>
    <source>
        <strain evidence="3">MO-923</strain>
    </source>
</reference>
<feature type="signal peptide" evidence="2">
    <location>
        <begin position="1"/>
        <end position="24"/>
    </location>
</feature>
<keyword evidence="4" id="KW-1185">Reference proteome</keyword>
<dbReference type="Gene3D" id="2.40.40.10">
    <property type="entry name" value="RlpA-like domain"/>
    <property type="match status" value="1"/>
</dbReference>
<comment type="caution">
    <text evidence="3">The sequence shown here is derived from an EMBL/GenBank/DDBJ whole genome shotgun (WGS) entry which is preliminary data.</text>
</comment>
<dbReference type="SUPFAM" id="SSF50685">
    <property type="entry name" value="Barwin-like endoglucanases"/>
    <property type="match status" value="1"/>
</dbReference>
<dbReference type="PANTHER" id="PTHR31836:SF28">
    <property type="entry name" value="SRCR DOMAIN-CONTAINING PROTEIN-RELATED"/>
    <property type="match status" value="1"/>
</dbReference>
<dbReference type="Proteomes" id="UP001050691">
    <property type="component" value="Unassembled WGS sequence"/>
</dbReference>
<dbReference type="InterPro" id="IPR051477">
    <property type="entry name" value="Expansin_CellWall"/>
</dbReference>
<dbReference type="PANTHER" id="PTHR31836">
    <property type="match status" value="1"/>
</dbReference>
<dbReference type="CDD" id="cd22191">
    <property type="entry name" value="DPBB_RlpA_EXP_N-like"/>
    <property type="match status" value="1"/>
</dbReference>
<proteinExistence type="predicted"/>
<evidence type="ECO:0008006" key="5">
    <source>
        <dbReference type="Google" id="ProtNLM"/>
    </source>
</evidence>
<dbReference type="AlphaFoldDB" id="A0AAV5A7V4"/>
<sequence>MVKFFSLIAAFITLASEAALLTNASPVNSEVVARADGQHHGQATFFFQNGGTGACGQKHSDNDFIVALETTEYANGAHCGKTIAITDSNSGKTVNGVIADECPGCGAKNNIDLSVGLFTQFESESVGVFPVVWVFVD</sequence>
<evidence type="ECO:0000313" key="3">
    <source>
        <dbReference type="EMBL" id="GJJ09293.1"/>
    </source>
</evidence>
<evidence type="ECO:0000313" key="4">
    <source>
        <dbReference type="Proteomes" id="UP001050691"/>
    </source>
</evidence>
<feature type="chain" id="PRO_5043752848" description="RlpA-like protein double-psi beta-barrel domain-containing protein" evidence="2">
    <location>
        <begin position="25"/>
        <end position="137"/>
    </location>
</feature>
<evidence type="ECO:0000256" key="2">
    <source>
        <dbReference type="SAM" id="SignalP"/>
    </source>
</evidence>
<dbReference type="InterPro" id="IPR036908">
    <property type="entry name" value="RlpA-like_sf"/>
</dbReference>